<reference evidence="3" key="1">
    <citation type="submission" date="2022-11" db="UniProtKB">
        <authorList>
            <consortium name="WormBaseParasite"/>
        </authorList>
    </citation>
    <scope>IDENTIFICATION</scope>
</reference>
<dbReference type="WBParaSite" id="ACRNAN_Path_444.g1682.t2">
    <property type="protein sequence ID" value="ACRNAN_Path_444.g1682.t2"/>
    <property type="gene ID" value="ACRNAN_Path_444.g1682"/>
</dbReference>
<protein>
    <submittedName>
        <fullName evidence="3">6-phosphogluconolactonase</fullName>
    </submittedName>
</protein>
<proteinExistence type="inferred from homology"/>
<dbReference type="PANTHER" id="PTHR30344">
    <property type="entry name" value="6-PHOSPHOGLUCONOLACTONASE-RELATED"/>
    <property type="match status" value="1"/>
</dbReference>
<accession>A0A914C737</accession>
<dbReference type="InterPro" id="IPR019405">
    <property type="entry name" value="Lactonase_7-beta_prop"/>
</dbReference>
<dbReference type="Gene3D" id="2.130.10.10">
    <property type="entry name" value="YVTN repeat-like/Quinoprotein amine dehydrogenase"/>
    <property type="match status" value="1"/>
</dbReference>
<name>A0A914C737_9BILA</name>
<dbReference type="InterPro" id="IPR050282">
    <property type="entry name" value="Cycloisomerase_2"/>
</dbReference>
<dbReference type="PANTHER" id="PTHR30344:SF1">
    <property type="entry name" value="6-PHOSPHOGLUCONOLACTONASE"/>
    <property type="match status" value="1"/>
</dbReference>
<sequence length="365" mass="40762">MSSKVVCFVGCYTHENGKNGIYCIEICPNSGKLEILNKFEAENVSYFAQSNPYLYAISEGAPPLSRLWRFRIDHITPYQLNDPYHVGLFEDGACFLHVTSLSERVKRLAVAFYNSGAVQFFEDVEGVIQAGPKNKFTEFSNHDSTRQEMPHIHCVRPLLTNTGGASEYFVVDLGADRIYLVHVNNSNETLSITDSIQMSPGSGPRHVLQHPNHPLLFILNELDNTLCVYKIEKDQKFVAVEKHSTLVKSNTDFIVDSDEIQGAAHLAVSDCGQFVLCSNRGRLNNVVVFHIQDPELGSLALRSVAGSCGHFPRYFALHGKLIIVANQLSRNVVAFKFEDGYIKEKLSEISLIENPVALHVYIPGE</sequence>
<dbReference type="AlphaFoldDB" id="A0A914C737"/>
<organism evidence="2 3">
    <name type="scientific">Acrobeloides nanus</name>
    <dbReference type="NCBI Taxonomy" id="290746"/>
    <lineage>
        <taxon>Eukaryota</taxon>
        <taxon>Metazoa</taxon>
        <taxon>Ecdysozoa</taxon>
        <taxon>Nematoda</taxon>
        <taxon>Chromadorea</taxon>
        <taxon>Rhabditida</taxon>
        <taxon>Tylenchina</taxon>
        <taxon>Cephalobomorpha</taxon>
        <taxon>Cephaloboidea</taxon>
        <taxon>Cephalobidae</taxon>
        <taxon>Acrobeloides</taxon>
    </lineage>
</organism>
<evidence type="ECO:0000256" key="1">
    <source>
        <dbReference type="ARBA" id="ARBA00005564"/>
    </source>
</evidence>
<dbReference type="SUPFAM" id="SSF75011">
    <property type="entry name" value="3-carboxy-cis,cis-mucoante lactonizing enzyme"/>
    <property type="match status" value="1"/>
</dbReference>
<dbReference type="Proteomes" id="UP000887540">
    <property type="component" value="Unplaced"/>
</dbReference>
<dbReference type="Pfam" id="PF10282">
    <property type="entry name" value="Lactonase"/>
    <property type="match status" value="1"/>
</dbReference>
<keyword evidence="2" id="KW-1185">Reference proteome</keyword>
<evidence type="ECO:0000313" key="2">
    <source>
        <dbReference type="Proteomes" id="UP000887540"/>
    </source>
</evidence>
<comment type="similarity">
    <text evidence="1">Belongs to the cycloisomerase 2 family.</text>
</comment>
<evidence type="ECO:0000313" key="3">
    <source>
        <dbReference type="WBParaSite" id="ACRNAN_Path_444.g1682.t2"/>
    </source>
</evidence>
<dbReference type="GO" id="GO:0017057">
    <property type="term" value="F:6-phosphogluconolactonase activity"/>
    <property type="evidence" value="ECO:0007669"/>
    <property type="project" value="TreeGrafter"/>
</dbReference>
<dbReference type="InterPro" id="IPR015943">
    <property type="entry name" value="WD40/YVTN_repeat-like_dom_sf"/>
</dbReference>